<dbReference type="OrthoDB" id="1407597at2"/>
<evidence type="ECO:0000313" key="4">
    <source>
        <dbReference type="Proteomes" id="UP000198510"/>
    </source>
</evidence>
<protein>
    <submittedName>
        <fullName evidence="3">AAA domain-containing protein</fullName>
    </submittedName>
</protein>
<dbReference type="RefSeq" id="WP_089679786.1">
    <property type="nucleotide sequence ID" value="NZ_FNFO01000002.1"/>
</dbReference>
<keyword evidence="4" id="KW-1185">Reference proteome</keyword>
<evidence type="ECO:0000256" key="1">
    <source>
        <dbReference type="SAM" id="MobiDB-lite"/>
    </source>
</evidence>
<feature type="region of interest" description="Disordered" evidence="1">
    <location>
        <begin position="1"/>
        <end position="47"/>
    </location>
</feature>
<dbReference type="PROSITE" id="PS50893">
    <property type="entry name" value="ABC_TRANSPORTER_2"/>
    <property type="match status" value="1"/>
</dbReference>
<evidence type="ECO:0000313" key="3">
    <source>
        <dbReference type="EMBL" id="SDK25663.1"/>
    </source>
</evidence>
<feature type="compositionally biased region" description="Low complexity" evidence="1">
    <location>
        <begin position="7"/>
        <end position="16"/>
    </location>
</feature>
<dbReference type="SUPFAM" id="SSF52540">
    <property type="entry name" value="P-loop containing nucleoside triphosphate hydrolases"/>
    <property type="match status" value="1"/>
</dbReference>
<sequence>MKEELENNNTENGNENSHSSATEANQQEIAVKKEEKKKPSLTIPANRMREVFKDRPKKRMVFSSIKEGSMGIIVGPSKSGKSTLIECLTLSLALQKEEFLGLPLLKYEKPPKILYACLEMMPEEVYEKIERQLEYLDATWDDLAENIIFISEEFPQYFTSEADWEKLETVIKENEIEILMIDSLTRLEGGEIEKSTVAGALMKHLRIIVKKYRLTGIFVHHTTKNVDELLSMKDAAGSRLVQQEPEFMLGITRTKEKKRFFQEVFSRHKRDSDDIIQFEINDNHWIEVQGVSSLTEINRRKDGRVDDTNAEKVLLYFQVNLEKEIKWKELKAEFEGEASEGKMSQGTLNKALEKLINWKKIERVSKGIYRMISIELEE</sequence>
<evidence type="ECO:0000259" key="2">
    <source>
        <dbReference type="PROSITE" id="PS50893"/>
    </source>
</evidence>
<dbReference type="Pfam" id="PF13481">
    <property type="entry name" value="AAA_25"/>
    <property type="match status" value="1"/>
</dbReference>
<dbReference type="InterPro" id="IPR003439">
    <property type="entry name" value="ABC_transporter-like_ATP-bd"/>
</dbReference>
<reference evidence="3 4" key="1">
    <citation type="submission" date="2016-10" db="EMBL/GenBank/DDBJ databases">
        <authorList>
            <person name="de Groot N.N."/>
        </authorList>
    </citation>
    <scope>NUCLEOTIDE SEQUENCE [LARGE SCALE GENOMIC DNA]</scope>
    <source>
        <strain evidence="3 4">DSM 25186</strain>
    </source>
</reference>
<dbReference type="Proteomes" id="UP000198510">
    <property type="component" value="Unassembled WGS sequence"/>
</dbReference>
<organism evidence="3 4">
    <name type="scientific">Catalinimonas alkaloidigena</name>
    <dbReference type="NCBI Taxonomy" id="1075417"/>
    <lineage>
        <taxon>Bacteria</taxon>
        <taxon>Pseudomonadati</taxon>
        <taxon>Bacteroidota</taxon>
        <taxon>Cytophagia</taxon>
        <taxon>Cytophagales</taxon>
        <taxon>Catalimonadaceae</taxon>
        <taxon>Catalinimonas</taxon>
    </lineage>
</organism>
<dbReference type="GO" id="GO:0016887">
    <property type="term" value="F:ATP hydrolysis activity"/>
    <property type="evidence" value="ECO:0007669"/>
    <property type="project" value="InterPro"/>
</dbReference>
<feature type="domain" description="ABC transporter" evidence="2">
    <location>
        <begin position="43"/>
        <end position="288"/>
    </location>
</feature>
<dbReference type="EMBL" id="FNFO01000002">
    <property type="protein sequence ID" value="SDK25663.1"/>
    <property type="molecule type" value="Genomic_DNA"/>
</dbReference>
<dbReference type="InterPro" id="IPR027417">
    <property type="entry name" value="P-loop_NTPase"/>
</dbReference>
<dbReference type="AlphaFoldDB" id="A0A1G9AEI2"/>
<name>A0A1G9AEI2_9BACT</name>
<accession>A0A1G9AEI2</accession>
<dbReference type="STRING" id="1075417.SAMN05421823_102270"/>
<dbReference type="Gene3D" id="3.40.50.300">
    <property type="entry name" value="P-loop containing nucleotide triphosphate hydrolases"/>
    <property type="match status" value="1"/>
</dbReference>
<proteinExistence type="predicted"/>
<gene>
    <name evidence="3" type="ORF">SAMN05421823_102270</name>
</gene>
<feature type="compositionally biased region" description="Polar residues" evidence="1">
    <location>
        <begin position="17"/>
        <end position="28"/>
    </location>
</feature>
<dbReference type="GO" id="GO:0005524">
    <property type="term" value="F:ATP binding"/>
    <property type="evidence" value="ECO:0007669"/>
    <property type="project" value="InterPro"/>
</dbReference>